<evidence type="ECO:0000313" key="1">
    <source>
        <dbReference type="EMBL" id="KAE9342237.1"/>
    </source>
</evidence>
<dbReference type="AlphaFoldDB" id="A0A6G0RVS7"/>
<evidence type="ECO:0000313" key="2">
    <source>
        <dbReference type="Proteomes" id="UP000486351"/>
    </source>
</evidence>
<protein>
    <recommendedName>
        <fullName evidence="3">Tryptophan synthase beta chain-like PALP domain-containing protein</fullName>
    </recommendedName>
</protein>
<dbReference type="Proteomes" id="UP000486351">
    <property type="component" value="Unassembled WGS sequence"/>
</dbReference>
<comment type="caution">
    <text evidence="1">The sequence shown here is derived from an EMBL/GenBank/DDBJ whole genome shotgun (WGS) entry which is preliminary data.</text>
</comment>
<proteinExistence type="predicted"/>
<accession>A0A6G0RVS7</accession>
<evidence type="ECO:0008006" key="3">
    <source>
        <dbReference type="Google" id="ProtNLM"/>
    </source>
</evidence>
<name>A0A6G0RVS7_9STRA</name>
<sequence>MFCAVNLKQITDRGVLGFFARIFIMRVIQRTLYLSKEVTSGVIGQNSTRHVENLRSSHFWGFDVLNAKVDGRVVGRQLPVVPRGLKTGDQESSLLARRLIREEGVLCSGSCGSAVAAALKAAKDLKAGQRCVVIQRSTSARSSTCGMKS</sequence>
<dbReference type="InterPro" id="IPR036052">
    <property type="entry name" value="TrpB-like_PALP_sf"/>
</dbReference>
<gene>
    <name evidence="1" type="ORF">PF008_g10246</name>
</gene>
<organism evidence="1 2">
    <name type="scientific">Phytophthora fragariae</name>
    <dbReference type="NCBI Taxonomy" id="53985"/>
    <lineage>
        <taxon>Eukaryota</taxon>
        <taxon>Sar</taxon>
        <taxon>Stramenopiles</taxon>
        <taxon>Oomycota</taxon>
        <taxon>Peronosporomycetes</taxon>
        <taxon>Peronosporales</taxon>
        <taxon>Peronosporaceae</taxon>
        <taxon>Phytophthora</taxon>
    </lineage>
</organism>
<dbReference type="EMBL" id="QXFY01000512">
    <property type="protein sequence ID" value="KAE9342237.1"/>
    <property type="molecule type" value="Genomic_DNA"/>
</dbReference>
<reference evidence="1 2" key="1">
    <citation type="submission" date="2018-09" db="EMBL/GenBank/DDBJ databases">
        <title>Genomic investigation of the strawberry pathogen Phytophthora fragariae indicates pathogenicity is determined by transcriptional variation in three key races.</title>
        <authorList>
            <person name="Adams T.M."/>
            <person name="Armitage A.D."/>
            <person name="Sobczyk M.K."/>
            <person name="Bates H.J."/>
            <person name="Dunwell J.M."/>
            <person name="Nellist C.F."/>
            <person name="Harrison R.J."/>
        </authorList>
    </citation>
    <scope>NUCLEOTIDE SEQUENCE [LARGE SCALE GENOMIC DNA]</scope>
    <source>
        <strain evidence="1 2">NOV-77</strain>
    </source>
</reference>
<dbReference type="Gene3D" id="3.40.50.1100">
    <property type="match status" value="1"/>
</dbReference>
<dbReference type="SUPFAM" id="SSF53686">
    <property type="entry name" value="Tryptophan synthase beta subunit-like PLP-dependent enzymes"/>
    <property type="match status" value="1"/>
</dbReference>